<reference evidence="2" key="1">
    <citation type="submission" date="2017-07" db="EMBL/GenBank/DDBJ databases">
        <title>Taro Niue Genome Assembly and Annotation.</title>
        <authorList>
            <person name="Atibalentja N."/>
            <person name="Keating K."/>
            <person name="Fields C.J."/>
        </authorList>
    </citation>
    <scope>NUCLEOTIDE SEQUENCE</scope>
    <source>
        <strain evidence="2">Niue_2</strain>
        <tissue evidence="2">Leaf</tissue>
    </source>
</reference>
<dbReference type="Proteomes" id="UP000652761">
    <property type="component" value="Unassembled WGS sequence"/>
</dbReference>
<protein>
    <submittedName>
        <fullName evidence="2">Uncharacterized protein</fullName>
    </submittedName>
</protein>
<sequence>MSGLGRRRSPRSRSGRDGGARRDPNRCAFLKKVWPTELWEALLGQEGSLPRDFGRFGVLVSCSACSHREDVVRSGGKCREFVFFTEVWCWLVSTLLWLVLVERQLDLSSVTARLRDSKKRCQ</sequence>
<feature type="compositionally biased region" description="Basic residues" evidence="1">
    <location>
        <begin position="1"/>
        <end position="13"/>
    </location>
</feature>
<dbReference type="AlphaFoldDB" id="A0A843U3T5"/>
<evidence type="ECO:0000256" key="1">
    <source>
        <dbReference type="SAM" id="MobiDB-lite"/>
    </source>
</evidence>
<organism evidence="2 3">
    <name type="scientific">Colocasia esculenta</name>
    <name type="common">Wild taro</name>
    <name type="synonym">Arum esculentum</name>
    <dbReference type="NCBI Taxonomy" id="4460"/>
    <lineage>
        <taxon>Eukaryota</taxon>
        <taxon>Viridiplantae</taxon>
        <taxon>Streptophyta</taxon>
        <taxon>Embryophyta</taxon>
        <taxon>Tracheophyta</taxon>
        <taxon>Spermatophyta</taxon>
        <taxon>Magnoliopsida</taxon>
        <taxon>Liliopsida</taxon>
        <taxon>Araceae</taxon>
        <taxon>Aroideae</taxon>
        <taxon>Colocasieae</taxon>
        <taxon>Colocasia</taxon>
    </lineage>
</organism>
<evidence type="ECO:0000313" key="2">
    <source>
        <dbReference type="EMBL" id="MQL78288.1"/>
    </source>
</evidence>
<dbReference type="EMBL" id="NMUH01000391">
    <property type="protein sequence ID" value="MQL78288.1"/>
    <property type="molecule type" value="Genomic_DNA"/>
</dbReference>
<feature type="compositionally biased region" description="Basic and acidic residues" evidence="1">
    <location>
        <begin position="14"/>
        <end position="24"/>
    </location>
</feature>
<gene>
    <name evidence="2" type="ORF">Taro_010705</name>
</gene>
<comment type="caution">
    <text evidence="2">The sequence shown here is derived from an EMBL/GenBank/DDBJ whole genome shotgun (WGS) entry which is preliminary data.</text>
</comment>
<feature type="region of interest" description="Disordered" evidence="1">
    <location>
        <begin position="1"/>
        <end position="24"/>
    </location>
</feature>
<evidence type="ECO:0000313" key="3">
    <source>
        <dbReference type="Proteomes" id="UP000652761"/>
    </source>
</evidence>
<name>A0A843U3T5_COLES</name>
<proteinExistence type="predicted"/>
<accession>A0A843U3T5</accession>
<keyword evidence="3" id="KW-1185">Reference proteome</keyword>